<protein>
    <recommendedName>
        <fullName evidence="3">Sarcinarray family protein</fullName>
    </recommendedName>
</protein>
<accession>A0A0E3PLY4</accession>
<gene>
    <name evidence="1" type="ORF">MSSAC_1245</name>
</gene>
<dbReference type="KEGG" id="msj:MSSAC_1245"/>
<dbReference type="InterPro" id="IPR026476">
    <property type="entry name" value="Sarcinarray_fam"/>
</dbReference>
<dbReference type="NCBIfam" id="TIGR04209">
    <property type="entry name" value="sarcinarray"/>
    <property type="match status" value="1"/>
</dbReference>
<dbReference type="HOGENOM" id="CLU_086259_0_0_2"/>
<organism evidence="1 2">
    <name type="scientific">Methanosarcina siciliae C2J</name>
    <dbReference type="NCBI Taxonomy" id="1434118"/>
    <lineage>
        <taxon>Archaea</taxon>
        <taxon>Methanobacteriati</taxon>
        <taxon>Methanobacteriota</taxon>
        <taxon>Stenosarchaea group</taxon>
        <taxon>Methanomicrobia</taxon>
        <taxon>Methanosarcinales</taxon>
        <taxon>Methanosarcinaceae</taxon>
        <taxon>Methanosarcina</taxon>
    </lineage>
</organism>
<evidence type="ECO:0000313" key="2">
    <source>
        <dbReference type="Proteomes" id="UP000033123"/>
    </source>
</evidence>
<sequence length="203" mass="22415">MIKVKLIFSALLIFLLTSSVTLAESQYGSMDVYYNNKLLPGNEVAKPVLKIGEPFNIKISLTVNQKSDVYASLSCMEKSSFEIIDGPTLRIGDYSKANILEANSTIEYEWLVKPTERWAGGSLPLDIYYEIYEHGSPEPLVDGGFTVAYCTISNEYYEGEPPTSEEQPVSETEPSSTSASAHAFSLAASILALMLVSLRQLYK</sequence>
<dbReference type="PATRIC" id="fig|1434118.4.peg.1583"/>
<dbReference type="RefSeq" id="WP_331455093.1">
    <property type="nucleotide sequence ID" value="NZ_CP009508.1"/>
</dbReference>
<dbReference type="NCBIfam" id="TIGR04204">
    <property type="entry name" value="MAST_ArtA_sort"/>
    <property type="match status" value="1"/>
</dbReference>
<evidence type="ECO:0000313" key="1">
    <source>
        <dbReference type="EMBL" id="AKB35835.1"/>
    </source>
</evidence>
<evidence type="ECO:0008006" key="3">
    <source>
        <dbReference type="Google" id="ProtNLM"/>
    </source>
</evidence>
<dbReference type="AlphaFoldDB" id="A0A0E3PLY4"/>
<dbReference type="GeneID" id="24870832"/>
<dbReference type="InterPro" id="IPR026450">
    <property type="entry name" value="MAST_dom"/>
</dbReference>
<dbReference type="Proteomes" id="UP000033123">
    <property type="component" value="Chromosome"/>
</dbReference>
<name>A0A0E3PLY4_9EURY</name>
<reference evidence="1 2" key="1">
    <citation type="submission" date="2014-07" db="EMBL/GenBank/DDBJ databases">
        <title>Methanogenic archaea and the global carbon cycle.</title>
        <authorList>
            <person name="Henriksen J.R."/>
            <person name="Luke J."/>
            <person name="Reinhart S."/>
            <person name="Benedict M.N."/>
            <person name="Youngblut N.D."/>
            <person name="Metcalf M.E."/>
            <person name="Whitaker R.J."/>
            <person name="Metcalf W.W."/>
        </authorList>
    </citation>
    <scope>NUCLEOTIDE SEQUENCE [LARGE SCALE GENOMIC DNA]</scope>
    <source>
        <strain evidence="1 2">C2J</strain>
    </source>
</reference>
<dbReference type="EMBL" id="CP009508">
    <property type="protein sequence ID" value="AKB35835.1"/>
    <property type="molecule type" value="Genomic_DNA"/>
</dbReference>
<proteinExistence type="predicted"/>